<accession>A0A2H1V3B3</accession>
<sequence>MQLFDLLIFKEFFLWYNPLNERADGSPDGKQSPLPVDIRNTEALQVRCQPFGGYEFIRIVGESKIGKIGNSQSSRAFALQWDDHG</sequence>
<proteinExistence type="predicted"/>
<protein>
    <submittedName>
        <fullName evidence="1">SFRICE_014723</fullName>
    </submittedName>
</protein>
<gene>
    <name evidence="1" type="ORF">SFRICE_014723</name>
</gene>
<evidence type="ECO:0000313" key="1">
    <source>
        <dbReference type="EMBL" id="SOQ34774.1"/>
    </source>
</evidence>
<dbReference type="AlphaFoldDB" id="A0A2H1V3B3"/>
<name>A0A2H1V3B3_SPOFR</name>
<dbReference type="EMBL" id="ODYU01000283">
    <property type="protein sequence ID" value="SOQ34774.1"/>
    <property type="molecule type" value="Genomic_DNA"/>
</dbReference>
<reference evidence="1" key="1">
    <citation type="submission" date="2016-07" db="EMBL/GenBank/DDBJ databases">
        <authorList>
            <person name="Bretaudeau A."/>
        </authorList>
    </citation>
    <scope>NUCLEOTIDE SEQUENCE</scope>
    <source>
        <strain evidence="1">Rice</strain>
        <tissue evidence="1">Whole body</tissue>
    </source>
</reference>
<organism evidence="1">
    <name type="scientific">Spodoptera frugiperda</name>
    <name type="common">Fall armyworm</name>
    <dbReference type="NCBI Taxonomy" id="7108"/>
    <lineage>
        <taxon>Eukaryota</taxon>
        <taxon>Metazoa</taxon>
        <taxon>Ecdysozoa</taxon>
        <taxon>Arthropoda</taxon>
        <taxon>Hexapoda</taxon>
        <taxon>Insecta</taxon>
        <taxon>Pterygota</taxon>
        <taxon>Neoptera</taxon>
        <taxon>Endopterygota</taxon>
        <taxon>Lepidoptera</taxon>
        <taxon>Glossata</taxon>
        <taxon>Ditrysia</taxon>
        <taxon>Noctuoidea</taxon>
        <taxon>Noctuidae</taxon>
        <taxon>Amphipyrinae</taxon>
        <taxon>Spodoptera</taxon>
    </lineage>
</organism>